<name>A0A9P6GUM3_9PLEO</name>
<evidence type="ECO:0000313" key="2">
    <source>
        <dbReference type="EMBL" id="KAF9741435.1"/>
    </source>
</evidence>
<evidence type="ECO:0000256" key="1">
    <source>
        <dbReference type="SAM" id="MobiDB-lite"/>
    </source>
</evidence>
<dbReference type="EMBL" id="WJXW01000001">
    <property type="protein sequence ID" value="KAF9741435.1"/>
    <property type="molecule type" value="Genomic_DNA"/>
</dbReference>
<protein>
    <submittedName>
        <fullName evidence="2">Uncharacterized protein</fullName>
    </submittedName>
</protein>
<accession>A0A9P6GUM3</accession>
<dbReference type="AlphaFoldDB" id="A0A9P6GUM3"/>
<keyword evidence="3" id="KW-1185">Reference proteome</keyword>
<sequence>MTEPMDRESIYSDMSLSAALRDFDPERSLHNSAYSAHSNMHSSRWSAPPLAEEESEAESEGPWAPPAWQNHNKKWYRKSYLQESSPSKSRTASPYEQRFEREVTPSRIPLPESPRKGTPRTSPEPMEQRHFTPDTIASRLQSPEARPEMTLNAQQHAEEEESPKRDGCRCLLSHVIRVVFKSESLVNMGPLEERISSITRGISKARMVGSLVFLVLAWLLMHPWGVETGSPGPNVAHLVSMVRRFEPLLYASENVIPRSRELSDASIAVEDLGESIRASNMSGSKMIVTQLDDLSENLKTLSQQIQTFFVHVDGDMDGTISAIGWATRQLEGIQGSRAGMMDTVMGNVHGGLNRIGVLGSEDQPSAVGAVVTGLMGSTTQQKAKAALQRSFDFVLSTLEENLQNEVSRADSLFQMFDNVDLQFHNLHRTVAKEEDSLAAQKDEFLASMWRTSITNKLRLKKYERNLKLLKSLRSSALANKSELKNNIQIIRAVQDQLVVARKSLISPVIRGAQSDSYSIERQLEDVVATHDFLQGIRDTQKHKFTKQLFAAPSRPAMSISAGRDDDEDEEAD</sequence>
<reference evidence="2" key="1">
    <citation type="journal article" date="2020" name="Mol. Plant Microbe Interact.">
        <title>Genome Sequence of the Biocontrol Agent Coniothyrium minitans strain Conio (IMI 134523).</title>
        <authorList>
            <person name="Patel D."/>
            <person name="Shittu T.A."/>
            <person name="Baroncelli R."/>
            <person name="Muthumeenakshi S."/>
            <person name="Osborne T.H."/>
            <person name="Janganan T.K."/>
            <person name="Sreenivasaprasad S."/>
        </authorList>
    </citation>
    <scope>NUCLEOTIDE SEQUENCE</scope>
    <source>
        <strain evidence="2">Conio</strain>
    </source>
</reference>
<feature type="compositionally biased region" description="Polar residues" evidence="1">
    <location>
        <begin position="81"/>
        <end position="94"/>
    </location>
</feature>
<feature type="compositionally biased region" description="Polar residues" evidence="1">
    <location>
        <begin position="34"/>
        <end position="44"/>
    </location>
</feature>
<evidence type="ECO:0000313" key="3">
    <source>
        <dbReference type="Proteomes" id="UP000756921"/>
    </source>
</evidence>
<organism evidence="2 3">
    <name type="scientific">Paraphaeosphaeria minitans</name>
    <dbReference type="NCBI Taxonomy" id="565426"/>
    <lineage>
        <taxon>Eukaryota</taxon>
        <taxon>Fungi</taxon>
        <taxon>Dikarya</taxon>
        <taxon>Ascomycota</taxon>
        <taxon>Pezizomycotina</taxon>
        <taxon>Dothideomycetes</taxon>
        <taxon>Pleosporomycetidae</taxon>
        <taxon>Pleosporales</taxon>
        <taxon>Massarineae</taxon>
        <taxon>Didymosphaeriaceae</taxon>
        <taxon>Paraphaeosphaeria</taxon>
    </lineage>
</organism>
<gene>
    <name evidence="2" type="ORF">PMIN01_00974</name>
</gene>
<feature type="region of interest" description="Disordered" evidence="1">
    <location>
        <begin position="552"/>
        <end position="572"/>
    </location>
</feature>
<dbReference type="OrthoDB" id="4202871at2759"/>
<feature type="region of interest" description="Disordered" evidence="1">
    <location>
        <begin position="34"/>
        <end position="133"/>
    </location>
</feature>
<proteinExistence type="predicted"/>
<dbReference type="Proteomes" id="UP000756921">
    <property type="component" value="Unassembled WGS sequence"/>
</dbReference>
<comment type="caution">
    <text evidence="2">The sequence shown here is derived from an EMBL/GenBank/DDBJ whole genome shotgun (WGS) entry which is preliminary data.</text>
</comment>